<reference evidence="8" key="2">
    <citation type="submission" date="2025-08" db="UniProtKB">
        <authorList>
            <consortium name="Ensembl"/>
        </authorList>
    </citation>
    <scope>IDENTIFICATION</scope>
</reference>
<dbReference type="InterPro" id="IPR051006">
    <property type="entry name" value="TCR_variable_domain"/>
</dbReference>
<keyword evidence="5" id="KW-0393">Immunoglobulin domain</keyword>
<dbReference type="PROSITE" id="PS50835">
    <property type="entry name" value="IG_LIKE"/>
    <property type="match status" value="1"/>
</dbReference>
<dbReference type="Pfam" id="PF07686">
    <property type="entry name" value="V-set"/>
    <property type="match status" value="1"/>
</dbReference>
<evidence type="ECO:0000256" key="5">
    <source>
        <dbReference type="ARBA" id="ARBA00023319"/>
    </source>
</evidence>
<proteinExistence type="predicted"/>
<dbReference type="SMART" id="SM00406">
    <property type="entry name" value="IGv"/>
    <property type="match status" value="1"/>
</dbReference>
<evidence type="ECO:0000256" key="2">
    <source>
        <dbReference type="ARBA" id="ARBA00022859"/>
    </source>
</evidence>
<keyword evidence="9" id="KW-1185">Reference proteome</keyword>
<dbReference type="InterPro" id="IPR036179">
    <property type="entry name" value="Ig-like_dom_sf"/>
</dbReference>
<feature type="domain" description="Ig-like" evidence="7">
    <location>
        <begin position="20"/>
        <end position="131"/>
    </location>
</feature>
<dbReference type="Proteomes" id="UP000472264">
    <property type="component" value="Chromosome 22"/>
</dbReference>
<dbReference type="SUPFAM" id="SSF48726">
    <property type="entry name" value="Immunoglobulin"/>
    <property type="match status" value="1"/>
</dbReference>
<keyword evidence="1" id="KW-0732">Signal</keyword>
<evidence type="ECO:0000256" key="1">
    <source>
        <dbReference type="ARBA" id="ARBA00022729"/>
    </source>
</evidence>
<accession>A0A665W5F4</accession>
<keyword evidence="3" id="KW-1064">Adaptive immunity</keyword>
<dbReference type="Ensembl" id="ENSENLT00000040096.1">
    <property type="protein sequence ID" value="ENSENLP00000039073.1"/>
    <property type="gene ID" value="ENSENLG00000016854.1"/>
</dbReference>
<evidence type="ECO:0000256" key="3">
    <source>
        <dbReference type="ARBA" id="ARBA00023130"/>
    </source>
</evidence>
<evidence type="ECO:0000313" key="9">
    <source>
        <dbReference type="Proteomes" id="UP000472264"/>
    </source>
</evidence>
<dbReference type="OMA" id="WYRQVRY"/>
<protein>
    <recommendedName>
        <fullName evidence="7">Ig-like domain-containing protein</fullName>
    </recommendedName>
</protein>
<dbReference type="InParanoid" id="A0A665W5F4"/>
<name>A0A665W5F4_ECHNA</name>
<dbReference type="CDD" id="cd00099">
    <property type="entry name" value="IgV"/>
    <property type="match status" value="1"/>
</dbReference>
<dbReference type="AlphaFoldDB" id="A0A665W5F4"/>
<reference evidence="8" key="3">
    <citation type="submission" date="2025-09" db="UniProtKB">
        <authorList>
            <consortium name="Ensembl"/>
        </authorList>
    </citation>
    <scope>IDENTIFICATION</scope>
</reference>
<keyword evidence="6" id="KW-1279">T cell receptor</keyword>
<organism evidence="8 9">
    <name type="scientific">Echeneis naucrates</name>
    <name type="common">Live sharksucker</name>
    <dbReference type="NCBI Taxonomy" id="173247"/>
    <lineage>
        <taxon>Eukaryota</taxon>
        <taxon>Metazoa</taxon>
        <taxon>Chordata</taxon>
        <taxon>Craniata</taxon>
        <taxon>Vertebrata</taxon>
        <taxon>Euteleostomi</taxon>
        <taxon>Actinopterygii</taxon>
        <taxon>Neopterygii</taxon>
        <taxon>Teleostei</taxon>
        <taxon>Neoteleostei</taxon>
        <taxon>Acanthomorphata</taxon>
        <taxon>Carangaria</taxon>
        <taxon>Carangiformes</taxon>
        <taxon>Echeneidae</taxon>
        <taxon>Echeneis</taxon>
    </lineage>
</organism>
<dbReference type="InterPro" id="IPR013106">
    <property type="entry name" value="Ig_V-set"/>
</dbReference>
<dbReference type="InterPro" id="IPR007110">
    <property type="entry name" value="Ig-like_dom"/>
</dbReference>
<evidence type="ECO:0000256" key="4">
    <source>
        <dbReference type="ARBA" id="ARBA00023170"/>
    </source>
</evidence>
<dbReference type="PANTHER" id="PTHR19343">
    <property type="entry name" value="T CELL RECEPTOR ALPHA VARIABLE 1-2"/>
    <property type="match status" value="1"/>
</dbReference>
<dbReference type="Gene3D" id="2.60.40.10">
    <property type="entry name" value="Immunoglobulins"/>
    <property type="match status" value="1"/>
</dbReference>
<dbReference type="GO" id="GO:0042605">
    <property type="term" value="F:peptide antigen binding"/>
    <property type="evidence" value="ECO:0007669"/>
    <property type="project" value="TreeGrafter"/>
</dbReference>
<evidence type="ECO:0000259" key="7">
    <source>
        <dbReference type="PROSITE" id="PS50835"/>
    </source>
</evidence>
<dbReference type="GO" id="GO:0002250">
    <property type="term" value="P:adaptive immune response"/>
    <property type="evidence" value="ECO:0007669"/>
    <property type="project" value="UniProtKB-KW"/>
</dbReference>
<keyword evidence="4" id="KW-0675">Receptor</keyword>
<keyword evidence="2" id="KW-0391">Immunity</keyword>
<evidence type="ECO:0000256" key="6">
    <source>
        <dbReference type="ARBA" id="ARBA00043266"/>
    </source>
</evidence>
<dbReference type="InterPro" id="IPR013783">
    <property type="entry name" value="Ig-like_fold"/>
</dbReference>
<evidence type="ECO:0000313" key="8">
    <source>
        <dbReference type="Ensembl" id="ENSENLP00000039073.1"/>
    </source>
</evidence>
<reference evidence="8" key="1">
    <citation type="submission" date="2021-04" db="EMBL/GenBank/DDBJ databases">
        <authorList>
            <consortium name="Wellcome Sanger Institute Data Sharing"/>
        </authorList>
    </citation>
    <scope>NUCLEOTIDE SEQUENCE [LARGE SCALE GENOMIC DNA]</scope>
</reference>
<dbReference type="PANTHER" id="PTHR19343:SF13">
    <property type="entry name" value="T CELL RECEPTOR ALPHA VARIABLE 21"/>
    <property type="match status" value="1"/>
</dbReference>
<dbReference type="GO" id="GO:0042101">
    <property type="term" value="C:T cell receptor complex"/>
    <property type="evidence" value="ECO:0007669"/>
    <property type="project" value="UniProtKB-KW"/>
</dbReference>
<sequence length="157" mass="17630">MGIGLTLNNHVSSCFLLVEESLTVVVHQSGDRLTHTGVTVTLECRRGEGFNMMSYTMYWYRQHYYGAPVEFLIKEYDTTEGHFQSSINTAKNYFSLQITAPHVNDSSTYYCAASHSDAHSQDCHTNTKSLTHHGSSSGLFLFLGVHILTQYISDAYS</sequence>